<dbReference type="GO" id="GO:0043565">
    <property type="term" value="F:sequence-specific DNA binding"/>
    <property type="evidence" value="ECO:0007669"/>
    <property type="project" value="TreeGrafter"/>
</dbReference>
<dbReference type="Proteomes" id="UP001211421">
    <property type="component" value="Unassembled WGS sequence"/>
</dbReference>
<dbReference type="SUPFAM" id="SSF143422">
    <property type="entry name" value="Transposase IS200-like"/>
    <property type="match status" value="1"/>
</dbReference>
<comment type="caution">
    <text evidence="2">The sequence shown here is derived from an EMBL/GenBank/DDBJ whole genome shotgun (WGS) entry which is preliminary data.</text>
</comment>
<protein>
    <recommendedName>
        <fullName evidence="1">Transposase IS200-like domain-containing protein</fullName>
    </recommendedName>
</protein>
<dbReference type="EMBL" id="JAQMLS010000001">
    <property type="protein sequence ID" value="MDB8740889.1"/>
    <property type="molecule type" value="Genomic_DNA"/>
</dbReference>
<sequence>MTILQADEQTKALTALQRCRWIRFRNNLMDKPVRKIIRLENYDYSKNGLYFITICTVHKNELLWATDVGDGAPDVPLCCAHAVGKVYLSSFGKIIRDNIHRANSVYDDKKILQYVIMPNHIHFILKIGAGVSGTSRAPSPTNEIVPQYVSMLKRFINKDIGFNIFQRSYYDHIIRNQKEYIAISKYIHNNPIKWDVDEYNPRNENNKAEVLGIE</sequence>
<proteinExistence type="predicted"/>
<dbReference type="InterPro" id="IPR052715">
    <property type="entry name" value="RAYT_transposase"/>
</dbReference>
<name>A0AAW6DSW1_9FIRM</name>
<dbReference type="PANTHER" id="PTHR36966:SF1">
    <property type="entry name" value="REP-ASSOCIATED TYROSINE TRANSPOSASE"/>
    <property type="match status" value="1"/>
</dbReference>
<dbReference type="AlphaFoldDB" id="A0AAW6DSW1"/>
<accession>A0AAW6DSW1</accession>
<feature type="domain" description="Transposase IS200-like" evidence="1">
    <location>
        <begin position="45"/>
        <end position="190"/>
    </location>
</feature>
<reference evidence="2" key="1">
    <citation type="submission" date="2023-01" db="EMBL/GenBank/DDBJ databases">
        <title>Human gut microbiome strain richness.</title>
        <authorList>
            <person name="Chen-Liaw A."/>
        </authorList>
    </citation>
    <scope>NUCLEOTIDE SEQUENCE</scope>
    <source>
        <strain evidence="2">D59st1_B8_D59t2_181005</strain>
    </source>
</reference>
<dbReference type="RefSeq" id="WP_333632108.1">
    <property type="nucleotide sequence ID" value="NZ_JBDMPN010000001.1"/>
</dbReference>
<evidence type="ECO:0000313" key="2">
    <source>
        <dbReference type="EMBL" id="MDB8740889.1"/>
    </source>
</evidence>
<evidence type="ECO:0000313" key="3">
    <source>
        <dbReference type="Proteomes" id="UP001211421"/>
    </source>
</evidence>
<dbReference type="GO" id="GO:0006313">
    <property type="term" value="P:DNA transposition"/>
    <property type="evidence" value="ECO:0007669"/>
    <property type="project" value="InterPro"/>
</dbReference>
<dbReference type="PANTHER" id="PTHR36966">
    <property type="entry name" value="REP-ASSOCIATED TYROSINE TRANSPOSASE"/>
    <property type="match status" value="1"/>
</dbReference>
<dbReference type="SMART" id="SM01321">
    <property type="entry name" value="Y1_Tnp"/>
    <property type="match status" value="1"/>
</dbReference>
<organism evidence="2 3">
    <name type="scientific">Ruminococcus bicirculans</name>
    <name type="common">ex Wegman et al. 2014</name>
    <dbReference type="NCBI Taxonomy" id="1160721"/>
    <lineage>
        <taxon>Bacteria</taxon>
        <taxon>Bacillati</taxon>
        <taxon>Bacillota</taxon>
        <taxon>Clostridia</taxon>
        <taxon>Eubacteriales</taxon>
        <taxon>Oscillospiraceae</taxon>
        <taxon>Ruminococcus</taxon>
    </lineage>
</organism>
<dbReference type="InterPro" id="IPR036515">
    <property type="entry name" value="Transposase_17_sf"/>
</dbReference>
<dbReference type="Gene3D" id="3.30.70.1290">
    <property type="entry name" value="Transposase IS200-like"/>
    <property type="match status" value="1"/>
</dbReference>
<dbReference type="GO" id="GO:0004803">
    <property type="term" value="F:transposase activity"/>
    <property type="evidence" value="ECO:0007669"/>
    <property type="project" value="InterPro"/>
</dbReference>
<evidence type="ECO:0000259" key="1">
    <source>
        <dbReference type="SMART" id="SM01321"/>
    </source>
</evidence>
<dbReference type="InterPro" id="IPR002686">
    <property type="entry name" value="Transposase_17"/>
</dbReference>
<gene>
    <name evidence="2" type="ORF">PNV70_02245</name>
</gene>